<reference evidence="2" key="1">
    <citation type="submission" date="2022-11" db="UniProtKB">
        <authorList>
            <consortium name="WormBaseParasite"/>
        </authorList>
    </citation>
    <scope>IDENTIFICATION</scope>
</reference>
<name>A0A915DA45_9BILA</name>
<keyword evidence="1" id="KW-1185">Reference proteome</keyword>
<sequence length="121" mass="12876">MPHERGARLIQPDWQLYQSIQKEGNGSLIGGGKRNNLMAVLLMDFSQTQQTALGDSQGMQVREQSSNSKLLIHLTGRKAKGSIPLDVTPCSSSSSAGDCLIEPEIEGLADQQNGLAAVAAI</sequence>
<organism evidence="1 2">
    <name type="scientific">Ditylenchus dipsaci</name>
    <dbReference type="NCBI Taxonomy" id="166011"/>
    <lineage>
        <taxon>Eukaryota</taxon>
        <taxon>Metazoa</taxon>
        <taxon>Ecdysozoa</taxon>
        <taxon>Nematoda</taxon>
        <taxon>Chromadorea</taxon>
        <taxon>Rhabditida</taxon>
        <taxon>Tylenchina</taxon>
        <taxon>Tylenchomorpha</taxon>
        <taxon>Sphaerularioidea</taxon>
        <taxon>Anguinidae</taxon>
        <taxon>Anguininae</taxon>
        <taxon>Ditylenchus</taxon>
    </lineage>
</organism>
<accession>A0A915DA45</accession>
<proteinExistence type="predicted"/>
<dbReference type="AlphaFoldDB" id="A0A915DA45"/>
<evidence type="ECO:0000313" key="1">
    <source>
        <dbReference type="Proteomes" id="UP000887574"/>
    </source>
</evidence>
<dbReference type="WBParaSite" id="jg17747">
    <property type="protein sequence ID" value="jg17747"/>
    <property type="gene ID" value="jg17747"/>
</dbReference>
<dbReference type="Proteomes" id="UP000887574">
    <property type="component" value="Unplaced"/>
</dbReference>
<evidence type="ECO:0000313" key="2">
    <source>
        <dbReference type="WBParaSite" id="jg17747"/>
    </source>
</evidence>
<protein>
    <submittedName>
        <fullName evidence="2">Uncharacterized protein</fullName>
    </submittedName>
</protein>